<evidence type="ECO:0000256" key="5">
    <source>
        <dbReference type="SAM" id="MobiDB-lite"/>
    </source>
</evidence>
<dbReference type="Proteomes" id="UP001174936">
    <property type="component" value="Unassembled WGS sequence"/>
</dbReference>
<feature type="domain" description="Zn(2)-C6 fungal-type" evidence="6">
    <location>
        <begin position="19"/>
        <end position="49"/>
    </location>
</feature>
<evidence type="ECO:0000256" key="3">
    <source>
        <dbReference type="ARBA" id="ARBA00023163"/>
    </source>
</evidence>
<dbReference type="CDD" id="cd00067">
    <property type="entry name" value="GAL4"/>
    <property type="match status" value="1"/>
</dbReference>
<evidence type="ECO:0000313" key="7">
    <source>
        <dbReference type="EMBL" id="KAK0644684.1"/>
    </source>
</evidence>
<keyword evidence="3" id="KW-0804">Transcription</keyword>
<keyword evidence="2" id="KW-0805">Transcription regulation</keyword>
<dbReference type="InterPro" id="IPR007219">
    <property type="entry name" value="XnlR_reg_dom"/>
</dbReference>
<dbReference type="CDD" id="cd12148">
    <property type="entry name" value="fungal_TF_MHR"/>
    <property type="match status" value="1"/>
</dbReference>
<protein>
    <recommendedName>
        <fullName evidence="6">Zn(2)-C6 fungal-type domain-containing protein</fullName>
    </recommendedName>
</protein>
<comment type="caution">
    <text evidence="7">The sequence shown here is derived from an EMBL/GenBank/DDBJ whole genome shotgun (WGS) entry which is preliminary data.</text>
</comment>
<dbReference type="GO" id="GO:0008270">
    <property type="term" value="F:zinc ion binding"/>
    <property type="evidence" value="ECO:0007669"/>
    <property type="project" value="InterPro"/>
</dbReference>
<evidence type="ECO:0000259" key="6">
    <source>
        <dbReference type="PROSITE" id="PS00463"/>
    </source>
</evidence>
<evidence type="ECO:0000256" key="1">
    <source>
        <dbReference type="ARBA" id="ARBA00022723"/>
    </source>
</evidence>
<dbReference type="SUPFAM" id="SSF57701">
    <property type="entry name" value="Zn2/Cys6 DNA-binding domain"/>
    <property type="match status" value="1"/>
</dbReference>
<organism evidence="7 8">
    <name type="scientific">Cercophora newfieldiana</name>
    <dbReference type="NCBI Taxonomy" id="92897"/>
    <lineage>
        <taxon>Eukaryota</taxon>
        <taxon>Fungi</taxon>
        <taxon>Dikarya</taxon>
        <taxon>Ascomycota</taxon>
        <taxon>Pezizomycotina</taxon>
        <taxon>Sordariomycetes</taxon>
        <taxon>Sordariomycetidae</taxon>
        <taxon>Sordariales</taxon>
        <taxon>Lasiosphaeriaceae</taxon>
        <taxon>Cercophora</taxon>
    </lineage>
</organism>
<dbReference type="SMART" id="SM00066">
    <property type="entry name" value="GAL4"/>
    <property type="match status" value="1"/>
</dbReference>
<dbReference type="Pfam" id="PF00172">
    <property type="entry name" value="Zn_clus"/>
    <property type="match status" value="1"/>
</dbReference>
<dbReference type="GO" id="GO:0006351">
    <property type="term" value="P:DNA-templated transcription"/>
    <property type="evidence" value="ECO:0007669"/>
    <property type="project" value="InterPro"/>
</dbReference>
<feature type="compositionally biased region" description="Low complexity" evidence="5">
    <location>
        <begin position="482"/>
        <end position="495"/>
    </location>
</feature>
<dbReference type="SMART" id="SM00906">
    <property type="entry name" value="Fungal_trans"/>
    <property type="match status" value="1"/>
</dbReference>
<proteinExistence type="predicted"/>
<dbReference type="AlphaFoldDB" id="A0AA39Y2A2"/>
<dbReference type="Gene3D" id="4.10.240.10">
    <property type="entry name" value="Zn(2)-C6 fungal-type DNA-binding domain"/>
    <property type="match status" value="1"/>
</dbReference>
<accession>A0AA39Y2A2</accession>
<evidence type="ECO:0000313" key="8">
    <source>
        <dbReference type="Proteomes" id="UP001174936"/>
    </source>
</evidence>
<gene>
    <name evidence="7" type="ORF">B0T16DRAFT_199940</name>
</gene>
<keyword evidence="4" id="KW-0539">Nucleus</keyword>
<dbReference type="InterPro" id="IPR001138">
    <property type="entry name" value="Zn2Cys6_DnaBD"/>
</dbReference>
<dbReference type="GO" id="GO:0000981">
    <property type="term" value="F:DNA-binding transcription factor activity, RNA polymerase II-specific"/>
    <property type="evidence" value="ECO:0007669"/>
    <property type="project" value="InterPro"/>
</dbReference>
<evidence type="ECO:0000256" key="4">
    <source>
        <dbReference type="ARBA" id="ARBA00023242"/>
    </source>
</evidence>
<feature type="compositionally biased region" description="Polar residues" evidence="5">
    <location>
        <begin position="86"/>
        <end position="119"/>
    </location>
</feature>
<sequence length="501" mass="54026">MGDHASESRRRKVRKGTHSCWECRRRKIRCQFGGDDAVCLPCQARGSACRSQEFVDADRPQQPPDRRLTQRLGRLEDLMTKLVDRMTSTPEAGSQTGFAVSSRQRESPSPSTENSQGLSSGDDGGTRYQQRLHALEASIAGEASPIGLLLGLRQGAAPATTHPHSMPTPESSSAATYRDTDISAAAGPSGSGPDATRRTLHSLFPAPSDTLAITSASAAPYFVVSLFCCFRDIIEGKVETAASVSTIPPVDSHPAVLAKRLLQIIICMQQLPPGFDLQVMQMKTSVPEVMNSIVSAVTRLVTCKDEFLGTSEGLQCLVLQGFWHSNAGNLRKAWMSYRKALGLAQLMGLDRGCTRTLKSVDPTVPDRQQPTPYGLWCRINICDRLSSLLLGLPVGSTDDAYASDEATARDTDMERMEKVQSVIAARITQRNANKTGEAYVMTQAIDRDLRALAKRMVVGASAQPLRREGTQPGPNVPPLPPSAAARPPGALAPSLYASQPC</sequence>
<evidence type="ECO:0000256" key="2">
    <source>
        <dbReference type="ARBA" id="ARBA00023015"/>
    </source>
</evidence>
<feature type="region of interest" description="Disordered" evidence="5">
    <location>
        <begin position="85"/>
        <end position="126"/>
    </location>
</feature>
<dbReference type="InterPro" id="IPR036864">
    <property type="entry name" value="Zn2-C6_fun-type_DNA-bd_sf"/>
</dbReference>
<dbReference type="PANTHER" id="PTHR47840:SF1">
    <property type="entry name" value="ZN(II)2CYS6 TRANSCRIPTION FACTOR (EUROFUNG)"/>
    <property type="match status" value="1"/>
</dbReference>
<dbReference type="GO" id="GO:0003677">
    <property type="term" value="F:DNA binding"/>
    <property type="evidence" value="ECO:0007669"/>
    <property type="project" value="InterPro"/>
</dbReference>
<feature type="region of interest" description="Disordered" evidence="5">
    <location>
        <begin position="461"/>
        <end position="501"/>
    </location>
</feature>
<dbReference type="PANTHER" id="PTHR47840">
    <property type="entry name" value="ZN(II)2CYS6 TRANSCRIPTION FACTOR (EUROFUNG)-RELATED"/>
    <property type="match status" value="1"/>
</dbReference>
<dbReference type="PROSITE" id="PS00463">
    <property type="entry name" value="ZN2_CY6_FUNGAL_1"/>
    <property type="match status" value="1"/>
</dbReference>
<reference evidence="7" key="1">
    <citation type="submission" date="2023-06" db="EMBL/GenBank/DDBJ databases">
        <title>Genome-scale phylogeny and comparative genomics of the fungal order Sordariales.</title>
        <authorList>
            <consortium name="Lawrence Berkeley National Laboratory"/>
            <person name="Hensen N."/>
            <person name="Bonometti L."/>
            <person name="Westerberg I."/>
            <person name="Brannstrom I.O."/>
            <person name="Guillou S."/>
            <person name="Cros-Aarteil S."/>
            <person name="Calhoun S."/>
            <person name="Haridas S."/>
            <person name="Kuo A."/>
            <person name="Mondo S."/>
            <person name="Pangilinan J."/>
            <person name="Riley R."/>
            <person name="Labutti K."/>
            <person name="Andreopoulos B."/>
            <person name="Lipzen A."/>
            <person name="Chen C."/>
            <person name="Yanf M."/>
            <person name="Daum C."/>
            <person name="Ng V."/>
            <person name="Clum A."/>
            <person name="Steindorff A."/>
            <person name="Ohm R."/>
            <person name="Martin F."/>
            <person name="Silar P."/>
            <person name="Natvig D."/>
            <person name="Lalanne C."/>
            <person name="Gautier V."/>
            <person name="Ament-Velasquez S.L."/>
            <person name="Kruys A."/>
            <person name="Hutchinson M.I."/>
            <person name="Powell A.J."/>
            <person name="Barry K."/>
            <person name="Miller A.N."/>
            <person name="Grigoriev I.V."/>
            <person name="Debuchy R."/>
            <person name="Gladieux P."/>
            <person name="Thoren M.H."/>
            <person name="Johannesson H."/>
        </authorList>
    </citation>
    <scope>NUCLEOTIDE SEQUENCE</scope>
    <source>
        <strain evidence="7">SMH2532-1</strain>
    </source>
</reference>
<name>A0AA39Y2A2_9PEZI</name>
<keyword evidence="8" id="KW-1185">Reference proteome</keyword>
<keyword evidence="1" id="KW-0479">Metal-binding</keyword>
<dbReference type="EMBL" id="JAULSV010000005">
    <property type="protein sequence ID" value="KAK0644684.1"/>
    <property type="molecule type" value="Genomic_DNA"/>
</dbReference>